<sequence length="129" mass="14392">MRFRYTILYVDDVTNTIEFYERAFGLDRKMIHDSGDYGELATGDTILSFSSKVLMKQIGKSPGDVNPSAPTFEIAFETENVAEQLKCAVEAGATLVQEAEEMPWGQTTAYIRDINGFLVELCTAVRPQP</sequence>
<dbReference type="Gene3D" id="3.10.180.10">
    <property type="entry name" value="2,3-Dihydroxybiphenyl 1,2-Dioxygenase, domain 1"/>
    <property type="match status" value="1"/>
</dbReference>
<dbReference type="RefSeq" id="WP_145418284.1">
    <property type="nucleotide sequence ID" value="NZ_CP036526.1"/>
</dbReference>
<reference evidence="2 3" key="1">
    <citation type="submission" date="2019-02" db="EMBL/GenBank/DDBJ databases">
        <title>Deep-cultivation of Planctomycetes and their phenomic and genomic characterization uncovers novel biology.</title>
        <authorList>
            <person name="Wiegand S."/>
            <person name="Jogler M."/>
            <person name="Boedeker C."/>
            <person name="Pinto D."/>
            <person name="Vollmers J."/>
            <person name="Rivas-Marin E."/>
            <person name="Kohn T."/>
            <person name="Peeters S.H."/>
            <person name="Heuer A."/>
            <person name="Rast P."/>
            <person name="Oberbeckmann S."/>
            <person name="Bunk B."/>
            <person name="Jeske O."/>
            <person name="Meyerdierks A."/>
            <person name="Storesund J.E."/>
            <person name="Kallscheuer N."/>
            <person name="Luecker S."/>
            <person name="Lage O.M."/>
            <person name="Pohl T."/>
            <person name="Merkel B.J."/>
            <person name="Hornburger P."/>
            <person name="Mueller R.-W."/>
            <person name="Bruemmer F."/>
            <person name="Labrenz M."/>
            <person name="Spormann A.M."/>
            <person name="Op den Camp H."/>
            <person name="Overmann J."/>
            <person name="Amann R."/>
            <person name="Jetten M.S.M."/>
            <person name="Mascher T."/>
            <person name="Medema M.H."/>
            <person name="Devos D.P."/>
            <person name="Kaster A.-K."/>
            <person name="Ovreas L."/>
            <person name="Rohde M."/>
            <person name="Galperin M.Y."/>
            <person name="Jogler C."/>
        </authorList>
    </citation>
    <scope>NUCLEOTIDE SEQUENCE [LARGE SCALE GENOMIC DNA]</scope>
    <source>
        <strain evidence="2 3">K23_9</strain>
    </source>
</reference>
<keyword evidence="3" id="KW-1185">Reference proteome</keyword>
<dbReference type="Proteomes" id="UP000319817">
    <property type="component" value="Chromosome"/>
</dbReference>
<dbReference type="InterPro" id="IPR025870">
    <property type="entry name" value="Glyoxalase-like_dom"/>
</dbReference>
<feature type="domain" description="VOC" evidence="1">
    <location>
        <begin position="2"/>
        <end position="124"/>
    </location>
</feature>
<dbReference type="SUPFAM" id="SSF54593">
    <property type="entry name" value="Glyoxalase/Bleomycin resistance protein/Dihydroxybiphenyl dioxygenase"/>
    <property type="match status" value="1"/>
</dbReference>
<evidence type="ECO:0000313" key="2">
    <source>
        <dbReference type="EMBL" id="QDT10606.1"/>
    </source>
</evidence>
<dbReference type="CDD" id="cd07264">
    <property type="entry name" value="VOC_like"/>
    <property type="match status" value="1"/>
</dbReference>
<dbReference type="PANTHER" id="PTHR21366:SF22">
    <property type="entry name" value="VOC DOMAIN-CONTAINING PROTEIN"/>
    <property type="match status" value="1"/>
</dbReference>
<dbReference type="InterPro" id="IPR050383">
    <property type="entry name" value="GlyoxalaseI/FosfomycinResist"/>
</dbReference>
<dbReference type="InterPro" id="IPR029068">
    <property type="entry name" value="Glyas_Bleomycin-R_OHBP_Dase"/>
</dbReference>
<dbReference type="PROSITE" id="PS51819">
    <property type="entry name" value="VOC"/>
    <property type="match status" value="1"/>
</dbReference>
<gene>
    <name evidence="2" type="ORF">K239x_25630</name>
</gene>
<dbReference type="EMBL" id="CP036526">
    <property type="protein sequence ID" value="QDT10606.1"/>
    <property type="molecule type" value="Genomic_DNA"/>
</dbReference>
<dbReference type="Pfam" id="PF12681">
    <property type="entry name" value="Glyoxalase_2"/>
    <property type="match status" value="1"/>
</dbReference>
<dbReference type="InterPro" id="IPR037523">
    <property type="entry name" value="VOC_core"/>
</dbReference>
<protein>
    <submittedName>
        <fullName evidence="2">Glyoxalase-like domain protein</fullName>
    </submittedName>
</protein>
<dbReference type="AlphaFoldDB" id="A0A517NU04"/>
<proteinExistence type="predicted"/>
<evidence type="ECO:0000259" key="1">
    <source>
        <dbReference type="PROSITE" id="PS51819"/>
    </source>
</evidence>
<dbReference type="PANTHER" id="PTHR21366">
    <property type="entry name" value="GLYOXALASE FAMILY PROTEIN"/>
    <property type="match status" value="1"/>
</dbReference>
<name>A0A517NU04_9BACT</name>
<accession>A0A517NU04</accession>
<organism evidence="2 3">
    <name type="scientific">Stieleria marina</name>
    <dbReference type="NCBI Taxonomy" id="1930275"/>
    <lineage>
        <taxon>Bacteria</taxon>
        <taxon>Pseudomonadati</taxon>
        <taxon>Planctomycetota</taxon>
        <taxon>Planctomycetia</taxon>
        <taxon>Pirellulales</taxon>
        <taxon>Pirellulaceae</taxon>
        <taxon>Stieleria</taxon>
    </lineage>
</organism>
<evidence type="ECO:0000313" key="3">
    <source>
        <dbReference type="Proteomes" id="UP000319817"/>
    </source>
</evidence>
<dbReference type="OrthoDB" id="9796521at2"/>